<reference evidence="2" key="1">
    <citation type="submission" date="2015-04" db="UniProtKB">
        <authorList>
            <consortium name="EnsemblPlants"/>
        </authorList>
    </citation>
    <scope>IDENTIFICATION</scope>
</reference>
<dbReference type="HOGENOM" id="CLU_1485712_0_0_1"/>
<evidence type="ECO:0000256" key="1">
    <source>
        <dbReference type="SAM" id="MobiDB-lite"/>
    </source>
</evidence>
<reference evidence="2" key="2">
    <citation type="submission" date="2018-05" db="EMBL/GenBank/DDBJ databases">
        <title>OpunRS2 (Oryza punctata Reference Sequence Version 2).</title>
        <authorList>
            <person name="Zhang J."/>
            <person name="Kudrna D."/>
            <person name="Lee S."/>
            <person name="Talag J."/>
            <person name="Welchert J."/>
            <person name="Wing R.A."/>
        </authorList>
    </citation>
    <scope>NUCLEOTIDE SEQUENCE [LARGE SCALE GENOMIC DNA]</scope>
</reference>
<dbReference type="EnsemblPlants" id="OPUNC10G14460.1">
    <property type="protein sequence ID" value="OPUNC10G14460.1"/>
    <property type="gene ID" value="OPUNC10G14460"/>
</dbReference>
<feature type="region of interest" description="Disordered" evidence="1">
    <location>
        <begin position="149"/>
        <end position="182"/>
    </location>
</feature>
<evidence type="ECO:0000313" key="3">
    <source>
        <dbReference type="Proteomes" id="UP000026962"/>
    </source>
</evidence>
<organism evidence="2">
    <name type="scientific">Oryza punctata</name>
    <name type="common">Red rice</name>
    <dbReference type="NCBI Taxonomy" id="4537"/>
    <lineage>
        <taxon>Eukaryota</taxon>
        <taxon>Viridiplantae</taxon>
        <taxon>Streptophyta</taxon>
        <taxon>Embryophyta</taxon>
        <taxon>Tracheophyta</taxon>
        <taxon>Spermatophyta</taxon>
        <taxon>Magnoliopsida</taxon>
        <taxon>Liliopsida</taxon>
        <taxon>Poales</taxon>
        <taxon>Poaceae</taxon>
        <taxon>BOP clade</taxon>
        <taxon>Oryzoideae</taxon>
        <taxon>Oryzeae</taxon>
        <taxon>Oryzinae</taxon>
        <taxon>Oryza</taxon>
    </lineage>
</organism>
<dbReference type="Proteomes" id="UP000026962">
    <property type="component" value="Chromosome 10"/>
</dbReference>
<keyword evidence="3" id="KW-1185">Reference proteome</keyword>
<sequence>EERKYRDPLHLISLLSFSVSLRVAGQIHHGSNPSLLLLDGASSTAQFGDEWIGAASPLLIWIQPPARPHHRFLYHSISSSISLRSPSRRGHGDSRRRRWRLGLPDYSRRWLLPQRATRRPDRQIHRRGGRGTLDLAASDLHGDVLTATAGCRSETGGSGRCDGNTAPSRSSSHTRCRSSDGR</sequence>
<proteinExistence type="predicted"/>
<accession>A0A0E0M9U3</accession>
<dbReference type="AlphaFoldDB" id="A0A0E0M9U3"/>
<evidence type="ECO:0000313" key="2">
    <source>
        <dbReference type="EnsemblPlants" id="OPUNC10G14460.1"/>
    </source>
</evidence>
<protein>
    <submittedName>
        <fullName evidence="2">Uncharacterized protein</fullName>
    </submittedName>
</protein>
<name>A0A0E0M9U3_ORYPU</name>
<dbReference type="Gramene" id="OPUNC10G14460.1">
    <property type="protein sequence ID" value="OPUNC10G14460.1"/>
    <property type="gene ID" value="OPUNC10G14460"/>
</dbReference>